<dbReference type="AlphaFoldDB" id="A0A814G5C0"/>
<accession>A0A814G5C0</accession>
<protein>
    <recommendedName>
        <fullName evidence="3">ENT domain-containing protein</fullName>
    </recommendedName>
</protein>
<dbReference type="PANTHER" id="PTHR16500:SF3">
    <property type="entry name" value="BRCA2-INTERACTING TRANSCRIPTIONAL REPRESSOR EMSY"/>
    <property type="match status" value="1"/>
</dbReference>
<name>A0A814G5C0_9BILA</name>
<dbReference type="Proteomes" id="UP000663879">
    <property type="component" value="Unassembled WGS sequence"/>
</dbReference>
<evidence type="ECO:0000259" key="3">
    <source>
        <dbReference type="PROSITE" id="PS51138"/>
    </source>
</evidence>
<reference evidence="4" key="1">
    <citation type="submission" date="2021-02" db="EMBL/GenBank/DDBJ databases">
        <authorList>
            <person name="Nowell W R."/>
        </authorList>
    </citation>
    <scope>NUCLEOTIDE SEQUENCE</scope>
    <source>
        <strain evidence="4">Ploen Becks lab</strain>
    </source>
</reference>
<dbReference type="Gene3D" id="1.10.1240.40">
    <property type="entry name" value="ENT domain"/>
    <property type="match status" value="1"/>
</dbReference>
<dbReference type="Pfam" id="PF03735">
    <property type="entry name" value="ENT"/>
    <property type="match status" value="1"/>
</dbReference>
<dbReference type="PROSITE" id="PS51138">
    <property type="entry name" value="ENT"/>
    <property type="match status" value="1"/>
</dbReference>
<feature type="domain" description="ENT" evidence="3">
    <location>
        <begin position="13"/>
        <end position="98"/>
    </location>
</feature>
<dbReference type="InterPro" id="IPR005491">
    <property type="entry name" value="ENT_dom"/>
</dbReference>
<dbReference type="PANTHER" id="PTHR16500">
    <property type="entry name" value="BRCA2-INTERACTING TRANSCRIPTIONAL REPRESSOR EMSY"/>
    <property type="match status" value="1"/>
</dbReference>
<organism evidence="4 5">
    <name type="scientific">Brachionus calyciflorus</name>
    <dbReference type="NCBI Taxonomy" id="104777"/>
    <lineage>
        <taxon>Eukaryota</taxon>
        <taxon>Metazoa</taxon>
        <taxon>Spiralia</taxon>
        <taxon>Gnathifera</taxon>
        <taxon>Rotifera</taxon>
        <taxon>Eurotatoria</taxon>
        <taxon>Monogononta</taxon>
        <taxon>Pseudotrocha</taxon>
        <taxon>Ploima</taxon>
        <taxon>Brachionidae</taxon>
        <taxon>Brachionus</taxon>
    </lineage>
</organism>
<dbReference type="SMART" id="SM01191">
    <property type="entry name" value="ENT"/>
    <property type="match status" value="1"/>
</dbReference>
<evidence type="ECO:0000313" key="4">
    <source>
        <dbReference type="EMBL" id="CAF0993070.1"/>
    </source>
</evidence>
<sequence length="469" mass="52640">MYPLLLDMTKLECKKSLRSLELEAYSMIITAFRAQGDLTPKKIDLLKELQTVFKISVDRHKSELRRACNDDKLYTIAKLLSHGDCVSTEWIKQSKRSVPLLPSLQSSNNYYRILADQILSKAEPVFSLYPEENSNKIKCNETCVQEEDSADKNLVFLKNGYAVDSKYVKVENTQPSEFMKRFESSDSSNSKTFLNYLIQKFKSQQPTETPIAEPEPAVQKTVTIQSEQDKPIVQETNKVEIETTNKKLETNPVEIVPQNLIETSTVTIKTESDIFNGTLNSLDSSLKPQTLIPIQIPIQIQTPSSLKLNQNHMIKLNPSQTKTPKLLIPAKNTVNPQKLIILPSNSNTNGNLKILTMTQQTQKILLNVPSVTKPVDSLKRKINETCLKNSSSNSNLVCLKLENFNEESNSSTSSRNGFYDFNGNPNSLSISNSGSNSKKIKLIEFNPTQNSTVINLIKANSNTNLANSD</sequence>
<gene>
    <name evidence="4" type="ORF">OXX778_LOCUS16015</name>
</gene>
<dbReference type="SUPFAM" id="SSF158639">
    <property type="entry name" value="ENT-like"/>
    <property type="match status" value="1"/>
</dbReference>
<dbReference type="GO" id="GO:0006355">
    <property type="term" value="P:regulation of DNA-templated transcription"/>
    <property type="evidence" value="ECO:0007669"/>
    <property type="project" value="InterPro"/>
</dbReference>
<dbReference type="OrthoDB" id="10035579at2759"/>
<keyword evidence="2" id="KW-0539">Nucleus</keyword>
<dbReference type="InterPro" id="IPR033482">
    <property type="entry name" value="EMSY"/>
</dbReference>
<evidence type="ECO:0000313" key="5">
    <source>
        <dbReference type="Proteomes" id="UP000663879"/>
    </source>
</evidence>
<proteinExistence type="predicted"/>
<dbReference type="InterPro" id="IPR036142">
    <property type="entry name" value="ENT_dom-like_sf"/>
</dbReference>
<evidence type="ECO:0000256" key="1">
    <source>
        <dbReference type="ARBA" id="ARBA00004123"/>
    </source>
</evidence>
<dbReference type="EMBL" id="CAJNOC010003675">
    <property type="protein sequence ID" value="CAF0993070.1"/>
    <property type="molecule type" value="Genomic_DNA"/>
</dbReference>
<comment type="caution">
    <text evidence="4">The sequence shown here is derived from an EMBL/GenBank/DDBJ whole genome shotgun (WGS) entry which is preliminary data.</text>
</comment>
<comment type="subcellular location">
    <subcellularLocation>
        <location evidence="1">Nucleus</location>
    </subcellularLocation>
</comment>
<dbReference type="GO" id="GO:0005654">
    <property type="term" value="C:nucleoplasm"/>
    <property type="evidence" value="ECO:0007669"/>
    <property type="project" value="TreeGrafter"/>
</dbReference>
<evidence type="ECO:0000256" key="2">
    <source>
        <dbReference type="ARBA" id="ARBA00023242"/>
    </source>
</evidence>
<keyword evidence="5" id="KW-1185">Reference proteome</keyword>